<dbReference type="Gene3D" id="3.20.20.80">
    <property type="entry name" value="Glycosidases"/>
    <property type="match status" value="1"/>
</dbReference>
<dbReference type="Proteomes" id="UP001141650">
    <property type="component" value="Unassembled WGS sequence"/>
</dbReference>
<reference evidence="1" key="2">
    <citation type="submission" date="2020-07" db="EMBL/GenBank/DDBJ databases">
        <authorList>
            <person name="Pettersson B.M.F."/>
            <person name="Behra P.R.K."/>
            <person name="Ramesh M."/>
            <person name="Das S."/>
            <person name="Dasgupta S."/>
            <person name="Kirsebom L.A."/>
        </authorList>
    </citation>
    <scope>NUCLEOTIDE SEQUENCE</scope>
    <source>
        <strain evidence="1">CCUG 55640</strain>
    </source>
</reference>
<proteinExistence type="predicted"/>
<comment type="caution">
    <text evidence="1">The sequence shown here is derived from an EMBL/GenBank/DDBJ whole genome shotgun (WGS) entry which is preliminary data.</text>
</comment>
<sequence length="285" mass="30754">MTDTLFADVSEYQVPVNDSYPYRVLSIRVCDGTYRDHNFASNYAWMRGALDSGRLTFGIVYTYVRPNWLDNANTVRSMIDAGGGLHPRVALMLDVEAGGNPPGDGSQWINALYWNLADYAGSAARIIGYANAYDFFNMWRTRPPGLRVIGAGYGSNPKLPGQVAHQYTDGTGFSPNLPQGCPPFGRCDMNSADGLTPQQFAAACGITANGGWLMALTDDEQAELLSKVRDIWDQLRGPNGAGWPQLGRNSQGQDLTPVDALAAIKKDLESRAGSQADAETASGSS</sequence>
<dbReference type="Proteomes" id="UP000192319">
    <property type="component" value="Unassembled WGS sequence"/>
</dbReference>
<accession>A0AA41XRD6</accession>
<dbReference type="EMBL" id="JACKVH010000016">
    <property type="protein sequence ID" value="MCV7380358.1"/>
    <property type="molecule type" value="Genomic_DNA"/>
</dbReference>
<evidence type="ECO:0000313" key="2">
    <source>
        <dbReference type="EMBL" id="OQZ89459.1"/>
    </source>
</evidence>
<name>A0AA41XRD6_9MYCO</name>
<dbReference type="SUPFAM" id="SSF51445">
    <property type="entry name" value="(Trans)glycosidases"/>
    <property type="match status" value="1"/>
</dbReference>
<evidence type="ECO:0000313" key="4">
    <source>
        <dbReference type="Proteomes" id="UP001141650"/>
    </source>
</evidence>
<evidence type="ECO:0000313" key="1">
    <source>
        <dbReference type="EMBL" id="MCV7380358.1"/>
    </source>
</evidence>
<gene>
    <name evidence="2" type="ORF">BST11_17320</name>
    <name evidence="1" type="ORF">H7K38_17095</name>
</gene>
<dbReference type="EMBL" id="MVHD01000032">
    <property type="protein sequence ID" value="OQZ89459.1"/>
    <property type="molecule type" value="Genomic_DNA"/>
</dbReference>
<dbReference type="InterPro" id="IPR017853">
    <property type="entry name" value="GH"/>
</dbReference>
<organism evidence="1 4">
    <name type="scientific">Mycobacterium alsense</name>
    <dbReference type="NCBI Taxonomy" id="324058"/>
    <lineage>
        <taxon>Bacteria</taxon>
        <taxon>Bacillati</taxon>
        <taxon>Actinomycetota</taxon>
        <taxon>Actinomycetes</taxon>
        <taxon>Mycobacteriales</taxon>
        <taxon>Mycobacteriaceae</taxon>
        <taxon>Mycobacterium</taxon>
    </lineage>
</organism>
<reference evidence="1" key="3">
    <citation type="journal article" date="2022" name="BMC Genomics">
        <title>Comparative genome analysis of mycobacteria focusing on tRNA and non-coding RNA.</title>
        <authorList>
            <person name="Behra P.R.K."/>
            <person name="Pettersson B.M.F."/>
            <person name="Ramesh M."/>
            <person name="Das S."/>
            <person name="Dasgupta S."/>
            <person name="Kirsebom L.A."/>
        </authorList>
    </citation>
    <scope>NUCLEOTIDE SEQUENCE</scope>
    <source>
        <strain evidence="1">CCUG 55640</strain>
    </source>
</reference>
<evidence type="ECO:0000313" key="3">
    <source>
        <dbReference type="Proteomes" id="UP000192319"/>
    </source>
</evidence>
<protein>
    <submittedName>
        <fullName evidence="1">Uncharacterized protein</fullName>
    </submittedName>
</protein>
<dbReference type="RefSeq" id="WP_083139146.1">
    <property type="nucleotide sequence ID" value="NZ_JACKVH010000016.1"/>
</dbReference>
<dbReference type="AlphaFoldDB" id="A0AA41XRD6"/>
<reference evidence="2 3" key="1">
    <citation type="submission" date="2017-02" db="EMBL/GenBank/DDBJ databases">
        <title>The new phylogeny of genus Mycobacterium.</title>
        <authorList>
            <person name="Tortoli E."/>
            <person name="Trovato A."/>
            <person name="Cirillo D.M."/>
        </authorList>
    </citation>
    <scope>NUCLEOTIDE SEQUENCE [LARGE SCALE GENOMIC DNA]</scope>
    <source>
        <strain evidence="2 3">DSM 45230</strain>
    </source>
</reference>
<keyword evidence="3" id="KW-1185">Reference proteome</keyword>